<dbReference type="AlphaFoldDB" id="E0UIC7"/>
<dbReference type="InterPro" id="IPR036514">
    <property type="entry name" value="SGNH_hydro_sf"/>
</dbReference>
<dbReference type="Pfam" id="PF00657">
    <property type="entry name" value="Lipase_GDSL"/>
    <property type="match status" value="1"/>
</dbReference>
<gene>
    <name evidence="2" type="ordered locus">Cyan7822_5006</name>
</gene>
<evidence type="ECO:0000313" key="3">
    <source>
        <dbReference type="Proteomes" id="UP000008206"/>
    </source>
</evidence>
<keyword evidence="1" id="KW-0378">Hydrolase</keyword>
<proteinExistence type="predicted"/>
<dbReference type="RefSeq" id="WP_013324933.1">
    <property type="nucleotide sequence ID" value="NC_014501.1"/>
</dbReference>
<dbReference type="KEGG" id="cyj:Cyan7822_5006"/>
<dbReference type="Gene3D" id="3.40.50.1110">
    <property type="entry name" value="SGNH hydrolase"/>
    <property type="match status" value="1"/>
</dbReference>
<dbReference type="InterPro" id="IPR051058">
    <property type="entry name" value="GDSL_Est/Lipase"/>
</dbReference>
<dbReference type="EMBL" id="CP002198">
    <property type="protein sequence ID" value="ADN16895.1"/>
    <property type="molecule type" value="Genomic_DNA"/>
</dbReference>
<organism evidence="2 3">
    <name type="scientific">Gloeothece verrucosa (strain PCC 7822)</name>
    <name type="common">Cyanothece sp. (strain PCC 7822)</name>
    <dbReference type="NCBI Taxonomy" id="497965"/>
    <lineage>
        <taxon>Bacteria</taxon>
        <taxon>Bacillati</taxon>
        <taxon>Cyanobacteriota</taxon>
        <taxon>Cyanophyceae</taxon>
        <taxon>Oscillatoriophycideae</taxon>
        <taxon>Chroococcales</taxon>
        <taxon>Aphanothecaceae</taxon>
        <taxon>Gloeothece</taxon>
        <taxon>Gloeothece verrucosa</taxon>
    </lineage>
</organism>
<name>E0UIC7_GLOV7</name>
<dbReference type="InterPro" id="IPR001087">
    <property type="entry name" value="GDSL"/>
</dbReference>
<evidence type="ECO:0000256" key="1">
    <source>
        <dbReference type="ARBA" id="ARBA00022801"/>
    </source>
</evidence>
<dbReference type="Proteomes" id="UP000008206">
    <property type="component" value="Chromosome"/>
</dbReference>
<evidence type="ECO:0000313" key="2">
    <source>
        <dbReference type="EMBL" id="ADN16895.1"/>
    </source>
</evidence>
<dbReference type="PANTHER" id="PTHR45648">
    <property type="entry name" value="GDSL LIPASE/ACYLHYDROLASE FAMILY PROTEIN (AFU_ORTHOLOGUE AFUA_4G14700)"/>
    <property type="match status" value="1"/>
</dbReference>
<dbReference type="OrthoDB" id="5292073at2"/>
<keyword evidence="3" id="KW-1185">Reference proteome</keyword>
<sequence length="414" mass="45030">MIDLGIDNIVFLGDSLTDNGNYYNLTKQATGIGFPDQPFYAKGCFSNGSVWSDYVGTALGLNNIPFTNFAPFTDQIPQNNQAINFAIGGATSGSKNLGFPPEYPAGLQQQVDALTGLKQTQVFNPSDTLYSLWIGGNDYLSLNLSADNTKKDTKNFVQQTVGQTIGNIKTTLTTLVNQMDAEHIMVFNLPDLSQTPLGLSLKPDAAQTLKSLVTEHNKQLDKEIKSLSKTYTDVDFISIDINALFKDITKKSNPFKFDNLTQAATNTNLYDPQFNPLTHKLTQSPNADNYLFWDSAHPTTKAHGLIADYVIKALESDKNLSKANKAVDLTAQSQIVPSNISNIPAVATSNDSLSVVSNLVTSNPIVLNLNAAGQVQVSSSQQGQVNNKLLGQPVNDLFPTQLQIPIFQLNFANK</sequence>
<dbReference type="HOGENOM" id="CLU_015101_3_2_3"/>
<protein>
    <submittedName>
        <fullName evidence="2">Lipolytic protein G-D-S-L family</fullName>
    </submittedName>
</protein>
<dbReference type="PANTHER" id="PTHR45648:SF22">
    <property type="entry name" value="GDSL LIPASE_ACYLHYDROLASE FAMILY PROTEIN (AFU_ORTHOLOGUE AFUA_4G14700)"/>
    <property type="match status" value="1"/>
</dbReference>
<dbReference type="SUPFAM" id="SSF52266">
    <property type="entry name" value="SGNH hydrolase"/>
    <property type="match status" value="1"/>
</dbReference>
<dbReference type="CDD" id="cd01846">
    <property type="entry name" value="fatty_acyltransferase_like"/>
    <property type="match status" value="1"/>
</dbReference>
<accession>E0UIC7</accession>
<dbReference type="eggNOG" id="COG3240">
    <property type="taxonomic scope" value="Bacteria"/>
</dbReference>
<reference evidence="3" key="1">
    <citation type="journal article" date="2011" name="MBio">
        <title>Novel metabolic attributes of the genus Cyanothece, comprising a group of unicellular nitrogen-fixing Cyanobacteria.</title>
        <authorList>
            <person name="Bandyopadhyay A."/>
            <person name="Elvitigala T."/>
            <person name="Welsh E."/>
            <person name="Stockel J."/>
            <person name="Liberton M."/>
            <person name="Min H."/>
            <person name="Sherman L.A."/>
            <person name="Pakrasi H.B."/>
        </authorList>
    </citation>
    <scope>NUCLEOTIDE SEQUENCE [LARGE SCALE GENOMIC DNA]</scope>
    <source>
        <strain evidence="3">PCC 7822</strain>
    </source>
</reference>
<dbReference type="GO" id="GO:0016788">
    <property type="term" value="F:hydrolase activity, acting on ester bonds"/>
    <property type="evidence" value="ECO:0007669"/>
    <property type="project" value="InterPro"/>
</dbReference>